<comment type="caution">
    <text evidence="2">The sequence shown here is derived from an EMBL/GenBank/DDBJ whole genome shotgun (WGS) entry which is preliminary data.</text>
</comment>
<protein>
    <submittedName>
        <fullName evidence="2">Uncharacterized protein</fullName>
    </submittedName>
</protein>
<dbReference type="EMBL" id="CAUJNA010003324">
    <property type="protein sequence ID" value="CAJ1399097.1"/>
    <property type="molecule type" value="Genomic_DNA"/>
</dbReference>
<evidence type="ECO:0000256" key="1">
    <source>
        <dbReference type="SAM" id="MobiDB-lite"/>
    </source>
</evidence>
<dbReference type="Proteomes" id="UP001178507">
    <property type="component" value="Unassembled WGS sequence"/>
</dbReference>
<dbReference type="AlphaFoldDB" id="A0AA36N9I6"/>
<proteinExistence type="predicted"/>
<sequence>MRRAQYESRCVRCGCPNSFDATSCMRCRLPISERQPWTRKQDAAFAGHSPSRRSQSASRLITSAGEGKLRGKSEEVPLLDGIQKQLREAEVLLTNCNQTVETAWASFSQRLATFDGRLSELDGRLADLCQRHLEAQTELPQAAETLSRLAALEGRFEELLNRLNLDSGPEHVDSKESEGLDFVKHHVDVLCERLAAEARVREAQFRRLESLITSREESRPSTPAKTLRHIASTPALCQNEAHISPGKEACTRGHLCARPEKYLVPGQMMAASTATLASTTSLGVPYGQLTPSSISLSYEALQPWSSGNRKEAVLDATQAYGYRLPLHGHGQGQDPINVQNFVLRSQPSP</sequence>
<keyword evidence="3" id="KW-1185">Reference proteome</keyword>
<evidence type="ECO:0000313" key="2">
    <source>
        <dbReference type="EMBL" id="CAJ1399097.1"/>
    </source>
</evidence>
<evidence type="ECO:0000313" key="3">
    <source>
        <dbReference type="Proteomes" id="UP001178507"/>
    </source>
</evidence>
<feature type="region of interest" description="Disordered" evidence="1">
    <location>
        <begin position="38"/>
        <end position="66"/>
    </location>
</feature>
<reference evidence="2" key="1">
    <citation type="submission" date="2023-08" db="EMBL/GenBank/DDBJ databases">
        <authorList>
            <person name="Chen Y."/>
            <person name="Shah S."/>
            <person name="Dougan E. K."/>
            <person name="Thang M."/>
            <person name="Chan C."/>
        </authorList>
    </citation>
    <scope>NUCLEOTIDE SEQUENCE</scope>
</reference>
<organism evidence="2 3">
    <name type="scientific">Effrenium voratum</name>
    <dbReference type="NCBI Taxonomy" id="2562239"/>
    <lineage>
        <taxon>Eukaryota</taxon>
        <taxon>Sar</taxon>
        <taxon>Alveolata</taxon>
        <taxon>Dinophyceae</taxon>
        <taxon>Suessiales</taxon>
        <taxon>Symbiodiniaceae</taxon>
        <taxon>Effrenium</taxon>
    </lineage>
</organism>
<feature type="compositionally biased region" description="Polar residues" evidence="1">
    <location>
        <begin position="52"/>
        <end position="61"/>
    </location>
</feature>
<gene>
    <name evidence="2" type="ORF">EVOR1521_LOCUS22693</name>
</gene>
<accession>A0AA36N9I6</accession>
<name>A0AA36N9I6_9DINO</name>